<evidence type="ECO:0000313" key="3">
    <source>
        <dbReference type="Proteomes" id="UP001213681"/>
    </source>
</evidence>
<evidence type="ECO:0000313" key="2">
    <source>
        <dbReference type="EMBL" id="KAJ5462120.1"/>
    </source>
</evidence>
<accession>A0AAD6CF46</accession>
<dbReference type="EMBL" id="JAPVEA010000002">
    <property type="protein sequence ID" value="KAJ5462120.1"/>
    <property type="molecule type" value="Genomic_DNA"/>
</dbReference>
<dbReference type="RefSeq" id="XP_056771162.1">
    <property type="nucleotide sequence ID" value="XM_056907055.1"/>
</dbReference>
<comment type="caution">
    <text evidence="2">The sequence shown here is derived from an EMBL/GenBank/DDBJ whole genome shotgun (WGS) entry which is preliminary data.</text>
</comment>
<keyword evidence="3" id="KW-1185">Reference proteome</keyword>
<name>A0AAD6CF46_9EURO</name>
<protein>
    <submittedName>
        <fullName evidence="2">Uncharacterized protein</fullName>
    </submittedName>
</protein>
<gene>
    <name evidence="2" type="ORF">N7458_003672</name>
</gene>
<dbReference type="GeneID" id="81597298"/>
<dbReference type="AlphaFoldDB" id="A0AAD6CF46"/>
<organism evidence="2 3">
    <name type="scientific">Penicillium daleae</name>
    <dbReference type="NCBI Taxonomy" id="63821"/>
    <lineage>
        <taxon>Eukaryota</taxon>
        <taxon>Fungi</taxon>
        <taxon>Dikarya</taxon>
        <taxon>Ascomycota</taxon>
        <taxon>Pezizomycotina</taxon>
        <taxon>Eurotiomycetes</taxon>
        <taxon>Eurotiomycetidae</taxon>
        <taxon>Eurotiales</taxon>
        <taxon>Aspergillaceae</taxon>
        <taxon>Penicillium</taxon>
    </lineage>
</organism>
<reference evidence="2" key="2">
    <citation type="journal article" date="2023" name="IMA Fungus">
        <title>Comparative genomic study of the Penicillium genus elucidates a diverse pangenome and 15 lateral gene transfer events.</title>
        <authorList>
            <person name="Petersen C."/>
            <person name="Sorensen T."/>
            <person name="Nielsen M.R."/>
            <person name="Sondergaard T.E."/>
            <person name="Sorensen J.L."/>
            <person name="Fitzpatrick D.A."/>
            <person name="Frisvad J.C."/>
            <person name="Nielsen K.L."/>
        </authorList>
    </citation>
    <scope>NUCLEOTIDE SEQUENCE</scope>
    <source>
        <strain evidence="2">IBT 16125</strain>
    </source>
</reference>
<feature type="non-terminal residue" evidence="2">
    <location>
        <position position="89"/>
    </location>
</feature>
<sequence length="89" mass="9508">MLLSFIAVVPALLTGIAYALPTTEVGLDSSSTKEVAPEFAYAHPNNADDSIPPSLPSEVVPLSLNQIKELSTRSPEMHQDPYNITNVDG</sequence>
<feature type="chain" id="PRO_5041934772" evidence="1">
    <location>
        <begin position="20"/>
        <end position="89"/>
    </location>
</feature>
<reference evidence="2" key="1">
    <citation type="submission" date="2022-12" db="EMBL/GenBank/DDBJ databases">
        <authorList>
            <person name="Petersen C."/>
        </authorList>
    </citation>
    <scope>NUCLEOTIDE SEQUENCE</scope>
    <source>
        <strain evidence="2">IBT 16125</strain>
    </source>
</reference>
<evidence type="ECO:0000256" key="1">
    <source>
        <dbReference type="SAM" id="SignalP"/>
    </source>
</evidence>
<feature type="signal peptide" evidence="1">
    <location>
        <begin position="1"/>
        <end position="19"/>
    </location>
</feature>
<dbReference type="Proteomes" id="UP001213681">
    <property type="component" value="Unassembled WGS sequence"/>
</dbReference>
<keyword evidence="1" id="KW-0732">Signal</keyword>
<proteinExistence type="predicted"/>